<name>A0A180GIV0_PUCT1</name>
<reference evidence="3" key="1">
    <citation type="submission" date="2009-11" db="EMBL/GenBank/DDBJ databases">
        <authorList>
            <consortium name="The Broad Institute Genome Sequencing Platform"/>
            <person name="Ward D."/>
            <person name="Feldgarden M."/>
            <person name="Earl A."/>
            <person name="Young S.K."/>
            <person name="Zeng Q."/>
            <person name="Koehrsen M."/>
            <person name="Alvarado L."/>
            <person name="Berlin A."/>
            <person name="Bochicchio J."/>
            <person name="Borenstein D."/>
            <person name="Chapman S.B."/>
            <person name="Chen Z."/>
            <person name="Engels R."/>
            <person name="Freedman E."/>
            <person name="Gellesch M."/>
            <person name="Goldberg J."/>
            <person name="Griggs A."/>
            <person name="Gujja S."/>
            <person name="Heilman E."/>
            <person name="Heiman D."/>
            <person name="Hepburn T."/>
            <person name="Howarth C."/>
            <person name="Jen D."/>
            <person name="Larson L."/>
            <person name="Lewis B."/>
            <person name="Mehta T."/>
            <person name="Park D."/>
            <person name="Pearson M."/>
            <person name="Roberts A."/>
            <person name="Saif S."/>
            <person name="Shea T."/>
            <person name="Shenoy N."/>
            <person name="Sisk P."/>
            <person name="Stolte C."/>
            <person name="Sykes S."/>
            <person name="Thomson T."/>
            <person name="Walk T."/>
            <person name="White J."/>
            <person name="Yandava C."/>
            <person name="Izard J."/>
            <person name="Baranova O.V."/>
            <person name="Blanton J.M."/>
            <person name="Tanner A.C."/>
            <person name="Dewhirst F.E."/>
            <person name="Haas B."/>
            <person name="Nusbaum C."/>
            <person name="Birren B."/>
        </authorList>
    </citation>
    <scope>NUCLEOTIDE SEQUENCE [LARGE SCALE GENOMIC DNA]</scope>
    <source>
        <strain evidence="3">1-1 BBBD Race 1</strain>
    </source>
</reference>
<protein>
    <submittedName>
        <fullName evidence="3 4">Uncharacterized protein</fullName>
    </submittedName>
</protein>
<dbReference type="AlphaFoldDB" id="A0A180GIV0"/>
<dbReference type="EMBL" id="ADAS02000060">
    <property type="protein sequence ID" value="OAV92697.1"/>
    <property type="molecule type" value="Genomic_DNA"/>
</dbReference>
<feature type="signal peptide" evidence="2">
    <location>
        <begin position="1"/>
        <end position="16"/>
    </location>
</feature>
<evidence type="ECO:0000313" key="3">
    <source>
        <dbReference type="EMBL" id="OAV92697.1"/>
    </source>
</evidence>
<sequence>MLFLLILVSALPGLRATEATIWNTPSHIPEDLVNMPDPTDPADLKWFSEIKRKHPYLTCSHKPLKIKRTSKEGNKQWFTVGHGYRYDYGSHVAVMSPGAGIGVLSNGLGRKFKAFMGNIMSNIPPGYGNLKLQRVLPLHQIYNFCPQSNGFSVEHDSNTLLKLEGASFNTEQPAWTASVPKDGGVESVEIAVRKKSSDRPEMIKFVLGRTYPINDAANWQRFQLLAYKLRTEKEKTVVHKQEKKEPADNQGKKEGSHKPVNPTKYL</sequence>
<evidence type="ECO:0000313" key="4">
    <source>
        <dbReference type="EnsemblFungi" id="PTTG_02500-t43_1-p1"/>
    </source>
</evidence>
<dbReference type="Proteomes" id="UP000005240">
    <property type="component" value="Unassembled WGS sequence"/>
</dbReference>
<evidence type="ECO:0000256" key="2">
    <source>
        <dbReference type="SAM" id="SignalP"/>
    </source>
</evidence>
<feature type="region of interest" description="Disordered" evidence="1">
    <location>
        <begin position="235"/>
        <end position="266"/>
    </location>
</feature>
<feature type="compositionally biased region" description="Basic and acidic residues" evidence="1">
    <location>
        <begin position="235"/>
        <end position="257"/>
    </location>
</feature>
<reference evidence="3" key="2">
    <citation type="submission" date="2016-05" db="EMBL/GenBank/DDBJ databases">
        <title>Comparative analysis highlights variable genome content of wheat rusts and divergence of the mating loci.</title>
        <authorList>
            <person name="Cuomo C.A."/>
            <person name="Bakkeren G."/>
            <person name="Szabo L."/>
            <person name="Khalil H."/>
            <person name="Joly D."/>
            <person name="Goldberg J."/>
            <person name="Young S."/>
            <person name="Zeng Q."/>
            <person name="Fellers J."/>
        </authorList>
    </citation>
    <scope>NUCLEOTIDE SEQUENCE [LARGE SCALE GENOMIC DNA]</scope>
    <source>
        <strain evidence="3">1-1 BBBD Race 1</strain>
    </source>
</reference>
<keyword evidence="2" id="KW-0732">Signal</keyword>
<reference evidence="4" key="4">
    <citation type="submission" date="2025-05" db="UniProtKB">
        <authorList>
            <consortium name="EnsemblFungi"/>
        </authorList>
    </citation>
    <scope>IDENTIFICATION</scope>
    <source>
        <strain evidence="4">isolate 1-1 / race 1 (BBBD)</strain>
    </source>
</reference>
<feature type="chain" id="PRO_5008109948" evidence="2">
    <location>
        <begin position="17"/>
        <end position="266"/>
    </location>
</feature>
<proteinExistence type="predicted"/>
<dbReference type="EnsemblFungi" id="PTTG_02500-t43_1">
    <property type="protein sequence ID" value="PTTG_02500-t43_1-p1"/>
    <property type="gene ID" value="PTTG_02500"/>
</dbReference>
<accession>A0A180GIV0</accession>
<dbReference type="OrthoDB" id="2495403at2759"/>
<dbReference type="VEuPathDB" id="FungiDB:PTTG_02500"/>
<organism evidence="3">
    <name type="scientific">Puccinia triticina (isolate 1-1 / race 1 (BBBD))</name>
    <name type="common">Brown leaf rust fungus</name>
    <dbReference type="NCBI Taxonomy" id="630390"/>
    <lineage>
        <taxon>Eukaryota</taxon>
        <taxon>Fungi</taxon>
        <taxon>Dikarya</taxon>
        <taxon>Basidiomycota</taxon>
        <taxon>Pucciniomycotina</taxon>
        <taxon>Pucciniomycetes</taxon>
        <taxon>Pucciniales</taxon>
        <taxon>Pucciniaceae</taxon>
        <taxon>Puccinia</taxon>
    </lineage>
</organism>
<evidence type="ECO:0000256" key="1">
    <source>
        <dbReference type="SAM" id="MobiDB-lite"/>
    </source>
</evidence>
<evidence type="ECO:0000313" key="5">
    <source>
        <dbReference type="Proteomes" id="UP000005240"/>
    </source>
</evidence>
<keyword evidence="5" id="KW-1185">Reference proteome</keyword>
<gene>
    <name evidence="3" type="ORF">PTTG_02500</name>
</gene>
<reference evidence="4 5" key="3">
    <citation type="journal article" date="2017" name="G3 (Bethesda)">
        <title>Comparative analysis highlights variable genome content of wheat rusts and divergence of the mating loci.</title>
        <authorList>
            <person name="Cuomo C.A."/>
            <person name="Bakkeren G."/>
            <person name="Khalil H.B."/>
            <person name="Panwar V."/>
            <person name="Joly D."/>
            <person name="Linning R."/>
            <person name="Sakthikumar S."/>
            <person name="Song X."/>
            <person name="Adiconis X."/>
            <person name="Fan L."/>
            <person name="Goldberg J.M."/>
            <person name="Levin J.Z."/>
            <person name="Young S."/>
            <person name="Zeng Q."/>
            <person name="Anikster Y."/>
            <person name="Bruce M."/>
            <person name="Wang M."/>
            <person name="Yin C."/>
            <person name="McCallum B."/>
            <person name="Szabo L.J."/>
            <person name="Hulbert S."/>
            <person name="Chen X."/>
            <person name="Fellers J.P."/>
        </authorList>
    </citation>
    <scope>NUCLEOTIDE SEQUENCE</scope>
    <source>
        <strain evidence="4">isolate 1-1 / race 1 (BBBD)</strain>
        <strain evidence="5">Isolate 1-1 / race 1 (BBBD)</strain>
    </source>
</reference>